<dbReference type="CDD" id="cd01700">
    <property type="entry name" value="PolY_Pol_V_umuC"/>
    <property type="match status" value="1"/>
</dbReference>
<dbReference type="InterPro" id="IPR050116">
    <property type="entry name" value="DNA_polymerase-Y"/>
</dbReference>
<dbReference type="GO" id="GO:0042276">
    <property type="term" value="P:error-prone translesion synthesis"/>
    <property type="evidence" value="ECO:0007669"/>
    <property type="project" value="TreeGrafter"/>
</dbReference>
<keyword evidence="4" id="KW-0234">DNA repair</keyword>
<dbReference type="PROSITE" id="PS50173">
    <property type="entry name" value="UMUC"/>
    <property type="match status" value="1"/>
</dbReference>
<dbReference type="InterPro" id="IPR001126">
    <property type="entry name" value="UmuC"/>
</dbReference>
<name>A0A1G9LJ62_9BACT</name>
<dbReference type="InterPro" id="IPR017961">
    <property type="entry name" value="DNA_pol_Y-fam_little_finger"/>
</dbReference>
<dbReference type="GO" id="GO:0003684">
    <property type="term" value="F:damaged DNA binding"/>
    <property type="evidence" value="ECO:0007669"/>
    <property type="project" value="InterPro"/>
</dbReference>
<organism evidence="7 8">
    <name type="scientific">Maridesulfovibrio ferrireducens</name>
    <dbReference type="NCBI Taxonomy" id="246191"/>
    <lineage>
        <taxon>Bacteria</taxon>
        <taxon>Pseudomonadati</taxon>
        <taxon>Thermodesulfobacteriota</taxon>
        <taxon>Desulfovibrionia</taxon>
        <taxon>Desulfovibrionales</taxon>
        <taxon>Desulfovibrionaceae</taxon>
        <taxon>Maridesulfovibrio</taxon>
    </lineage>
</organism>
<sequence length="423" mass="47619">MKILALVDCNNFYVSCERVFIPSLQNTPTVVLSNNDGCVIARSQEAKTIGVPMGAPAFKYKTFFEKHGVRVFSSNYALYGDMSQRVVNTLSTFASSMEVYSIDESFLEFSGEDLKNLNEIGQKIRQKVLKWTGIPVSVGFGITKTLAKAANKFAKKEKWTNGVFELCDTHKNEDFLKQIPVNDIWGIGRKNGKKLSDRNITNAYLFKELPDLWIKKNLTVTGLQTAMELRGIPCFTLDKSQPTKKTIVTSRSFGKPVLSLPELEESVASYVTRAAEKLRKQQSLAGGIMVFIETNPHNTLPQYSNSATIKFQIATDYTPELISAAIKSLRSIYKTGYRFKKTGVVLLDIINKSNRQANLLELTNNIRNEKQNNLMKILDAANTRFGKGTLNYASEGINQSWQMSRNFKSPDYTTCWTELPEIK</sequence>
<evidence type="ECO:0000259" key="6">
    <source>
        <dbReference type="PROSITE" id="PS50173"/>
    </source>
</evidence>
<evidence type="ECO:0000256" key="1">
    <source>
        <dbReference type="ARBA" id="ARBA00010945"/>
    </source>
</evidence>
<dbReference type="GO" id="GO:0003887">
    <property type="term" value="F:DNA-directed DNA polymerase activity"/>
    <property type="evidence" value="ECO:0007669"/>
    <property type="project" value="TreeGrafter"/>
</dbReference>
<gene>
    <name evidence="7" type="ORF">SAMN05660337_3404</name>
</gene>
<dbReference type="PANTHER" id="PTHR11076">
    <property type="entry name" value="DNA REPAIR POLYMERASE UMUC / TRANSFERASE FAMILY MEMBER"/>
    <property type="match status" value="1"/>
</dbReference>
<dbReference type="InterPro" id="IPR043128">
    <property type="entry name" value="Rev_trsase/Diguanyl_cyclase"/>
</dbReference>
<dbReference type="InterPro" id="IPR043502">
    <property type="entry name" value="DNA/RNA_pol_sf"/>
</dbReference>
<proteinExistence type="inferred from homology"/>
<dbReference type="GO" id="GO:0006281">
    <property type="term" value="P:DNA repair"/>
    <property type="evidence" value="ECO:0007669"/>
    <property type="project" value="UniProtKB-KW"/>
</dbReference>
<dbReference type="Gene3D" id="3.30.70.270">
    <property type="match status" value="1"/>
</dbReference>
<dbReference type="PANTHER" id="PTHR11076:SF34">
    <property type="entry name" value="PROTEIN UMUC"/>
    <property type="match status" value="1"/>
</dbReference>
<protein>
    <submittedName>
        <fullName evidence="7">DNA polymerase V</fullName>
    </submittedName>
</protein>
<dbReference type="SUPFAM" id="SSF56672">
    <property type="entry name" value="DNA/RNA polymerases"/>
    <property type="match status" value="1"/>
</dbReference>
<keyword evidence="5" id="KW-0742">SOS response</keyword>
<dbReference type="Pfam" id="PF11799">
    <property type="entry name" value="IMS_C"/>
    <property type="match status" value="1"/>
</dbReference>
<dbReference type="OrthoDB" id="9808813at2"/>
<dbReference type="EMBL" id="FNGA01000007">
    <property type="protein sequence ID" value="SDL61934.1"/>
    <property type="molecule type" value="Genomic_DNA"/>
</dbReference>
<dbReference type="Pfam" id="PF11798">
    <property type="entry name" value="IMS_HHH"/>
    <property type="match status" value="1"/>
</dbReference>
<evidence type="ECO:0000256" key="3">
    <source>
        <dbReference type="ARBA" id="ARBA00023199"/>
    </source>
</evidence>
<evidence type="ECO:0000313" key="7">
    <source>
        <dbReference type="EMBL" id="SDL61934.1"/>
    </source>
</evidence>
<keyword evidence="8" id="KW-1185">Reference proteome</keyword>
<dbReference type="RefSeq" id="WP_092163278.1">
    <property type="nucleotide sequence ID" value="NZ_FNGA01000007.1"/>
</dbReference>
<feature type="domain" description="UmuC" evidence="6">
    <location>
        <begin position="4"/>
        <end position="188"/>
    </location>
</feature>
<dbReference type="STRING" id="246191.SAMN05660337_3404"/>
<accession>A0A1G9LJ62</accession>
<keyword evidence="3" id="KW-0741">SOS mutagenesis</keyword>
<dbReference type="InterPro" id="IPR025188">
    <property type="entry name" value="DUF4113"/>
</dbReference>
<keyword evidence="2" id="KW-0227">DNA damage</keyword>
<evidence type="ECO:0000256" key="5">
    <source>
        <dbReference type="ARBA" id="ARBA00023236"/>
    </source>
</evidence>
<evidence type="ECO:0000256" key="2">
    <source>
        <dbReference type="ARBA" id="ARBA00022763"/>
    </source>
</evidence>
<dbReference type="Pfam" id="PF13438">
    <property type="entry name" value="DUF4113"/>
    <property type="match status" value="1"/>
</dbReference>
<dbReference type="GO" id="GO:0009432">
    <property type="term" value="P:SOS response"/>
    <property type="evidence" value="ECO:0007669"/>
    <property type="project" value="UniProtKB-KW"/>
</dbReference>
<dbReference type="Proteomes" id="UP000199053">
    <property type="component" value="Unassembled WGS sequence"/>
</dbReference>
<dbReference type="Pfam" id="PF00817">
    <property type="entry name" value="IMS"/>
    <property type="match status" value="1"/>
</dbReference>
<evidence type="ECO:0000313" key="8">
    <source>
        <dbReference type="Proteomes" id="UP000199053"/>
    </source>
</evidence>
<dbReference type="GO" id="GO:0005829">
    <property type="term" value="C:cytosol"/>
    <property type="evidence" value="ECO:0007669"/>
    <property type="project" value="TreeGrafter"/>
</dbReference>
<comment type="similarity">
    <text evidence="1">Belongs to the DNA polymerase type-Y family.</text>
</comment>
<dbReference type="InterPro" id="IPR024728">
    <property type="entry name" value="PolY_HhH_motif"/>
</dbReference>
<dbReference type="AlphaFoldDB" id="A0A1G9LJ62"/>
<reference evidence="8" key="1">
    <citation type="submission" date="2016-10" db="EMBL/GenBank/DDBJ databases">
        <authorList>
            <person name="Varghese N."/>
            <person name="Submissions S."/>
        </authorList>
    </citation>
    <scope>NUCLEOTIDE SEQUENCE [LARGE SCALE GENOMIC DNA]</scope>
    <source>
        <strain evidence="8">DSM 16995</strain>
    </source>
</reference>
<dbReference type="Gene3D" id="3.40.1170.60">
    <property type="match status" value="1"/>
</dbReference>
<evidence type="ECO:0000256" key="4">
    <source>
        <dbReference type="ARBA" id="ARBA00023204"/>
    </source>
</evidence>